<dbReference type="GO" id="GO:0070939">
    <property type="term" value="C:Dsl1/NZR complex"/>
    <property type="evidence" value="ECO:0007669"/>
    <property type="project" value="TreeGrafter"/>
</dbReference>
<dbReference type="Proteomes" id="UP000639772">
    <property type="component" value="Chromosome 1"/>
</dbReference>
<dbReference type="AlphaFoldDB" id="A0A835S1Y3"/>
<dbReference type="EMBL" id="JADCNM010000001">
    <property type="protein sequence ID" value="KAG0502446.1"/>
    <property type="molecule type" value="Genomic_DNA"/>
</dbReference>
<accession>A0A835S1Y3</accession>
<reference evidence="1 2" key="1">
    <citation type="journal article" date="2020" name="Nat. Food">
        <title>A phased Vanilla planifolia genome enables genetic improvement of flavour and production.</title>
        <authorList>
            <person name="Hasing T."/>
            <person name="Tang H."/>
            <person name="Brym M."/>
            <person name="Khazi F."/>
            <person name="Huang T."/>
            <person name="Chambers A.H."/>
        </authorList>
    </citation>
    <scope>NUCLEOTIDE SEQUENCE [LARGE SCALE GENOMIC DNA]</scope>
    <source>
        <tissue evidence="1">Leaf</tissue>
    </source>
</reference>
<dbReference type="OrthoDB" id="19988at2759"/>
<evidence type="ECO:0000313" key="1">
    <source>
        <dbReference type="EMBL" id="KAG0502446.1"/>
    </source>
</evidence>
<evidence type="ECO:0000313" key="2">
    <source>
        <dbReference type="Proteomes" id="UP000639772"/>
    </source>
</evidence>
<dbReference type="PANTHER" id="PTHR15922">
    <property type="entry name" value="NEUROBLASTOMA-AMPLIFIED SEQUENCE"/>
    <property type="match status" value="1"/>
</dbReference>
<dbReference type="GO" id="GO:0006890">
    <property type="term" value="P:retrograde vesicle-mediated transport, Golgi to endoplasmic reticulum"/>
    <property type="evidence" value="ECO:0007669"/>
    <property type="project" value="TreeGrafter"/>
</dbReference>
<gene>
    <name evidence="1" type="ORF">HPP92_002518</name>
</gene>
<organism evidence="1 2">
    <name type="scientific">Vanilla planifolia</name>
    <name type="common">Vanilla</name>
    <dbReference type="NCBI Taxonomy" id="51239"/>
    <lineage>
        <taxon>Eukaryota</taxon>
        <taxon>Viridiplantae</taxon>
        <taxon>Streptophyta</taxon>
        <taxon>Embryophyta</taxon>
        <taxon>Tracheophyta</taxon>
        <taxon>Spermatophyta</taxon>
        <taxon>Magnoliopsida</taxon>
        <taxon>Liliopsida</taxon>
        <taxon>Asparagales</taxon>
        <taxon>Orchidaceae</taxon>
        <taxon>Vanilloideae</taxon>
        <taxon>Vanilleae</taxon>
        <taxon>Vanilla</taxon>
    </lineage>
</organism>
<proteinExistence type="predicted"/>
<sequence>MVSPVTEEDDVLGCSFLLNLLDALRGVEVIEEELKQREIYHEIFSIMNIGMSYSSIQNLHKGCSTPSQRRGLLFQKFREKYASLDSDEVEHLDEVQSTFWREWKEKLEDQKRLADQARALEETVPGVDTSRFFEVAKKHILREAVELATMYGLQRAELWENDDIVTEIAEYREEIINCANDVIEMISTVVFPKIDGHNKCRLSFVYSILSVCHLHRSKTDDPSLSLNHTMHKRIEPFRFCKVLEQECQNVSSIKELNFKYIAGLEMLNYDSFNGEILSNVKDSTVECLAEMVRALLGLAFDANEKGLISWQDVYKHYVLTLLSSLESRTGENPQSRTLEELQVLLGNVEQNYDLCAKYIRALPEQDISCIIRRYQKLCISCISSEILTDDSALKSCLVMVLDFWVKLAEDFQASECCAACEKPDFFNEMGMSRFVNTFRKLVMEDEISGTEAWCTIVNYVNQDKRGVVSVLPSFVKAMIFSGCRFDLIASLYFKVCIPSSSANEGKLKHLLALYTSLTEDVLSCIVYDSAERRNLHGLLSSLSKMEGSHREECRVIRSEVWTKLTEFSDKMQLENSIKVYALELMQSISGQKYNIPHELISEVKPWEDWDESLQSTSVQELTCPAASLVV</sequence>
<dbReference type="GO" id="GO:0000149">
    <property type="term" value="F:SNARE binding"/>
    <property type="evidence" value="ECO:0007669"/>
    <property type="project" value="TreeGrafter"/>
</dbReference>
<protein>
    <submittedName>
        <fullName evidence="1">Uncharacterized protein</fullName>
    </submittedName>
</protein>
<comment type="caution">
    <text evidence="1">The sequence shown here is derived from an EMBL/GenBank/DDBJ whole genome shotgun (WGS) entry which is preliminary data.</text>
</comment>
<dbReference type="PANTHER" id="PTHR15922:SF2">
    <property type="entry name" value="NBAS SUBUNIT OF NRZ TETHERING COMPLEX"/>
    <property type="match status" value="1"/>
</dbReference>
<name>A0A835S1Y3_VANPL</name>